<evidence type="ECO:0000313" key="1">
    <source>
        <dbReference type="EMBL" id="QZE14804.1"/>
    </source>
</evidence>
<gene>
    <name evidence="1" type="ORF">K4L44_02785</name>
</gene>
<protein>
    <submittedName>
        <fullName evidence="1">DMT family transporter</fullName>
    </submittedName>
</protein>
<accession>A0AC61NGN2</accession>
<sequence length="301" mass="32955">MSDNKRGILYACFTALLWGFLAIILKMASQFLDSQTIVFARFSVAFICLMIIVLARGKREYFSIFKRPPIMLVIATICLSANYLGYMQGIHLTSPGNAQILIQWGPILLALSGVFIFKEKLSSLQKMGFVVALAGFTLFFREKLVHLLGTSGQYIAGNLWTLFGGTMWAIYAILQKKLVQKYNTTQLNLFIYGAATLIFLAQADLSKLVDLSVLQWAIVIFLGLNTLLAYGALAEALKYTKANNVSIIITLNPVLTFILLGIMGEIGLNWVAPEHLTLLSIVGATGVLGGAIMIIGGKNNS</sequence>
<evidence type="ECO:0000313" key="2">
    <source>
        <dbReference type="Proteomes" id="UP000826212"/>
    </source>
</evidence>
<keyword evidence="2" id="KW-1185">Reference proteome</keyword>
<dbReference type="Proteomes" id="UP000826212">
    <property type="component" value="Chromosome"/>
</dbReference>
<reference evidence="1" key="1">
    <citation type="submission" date="2021-08" db="EMBL/GenBank/DDBJ databases">
        <title>Novel anaerobic bacterium isolated from sea squirt in East Sea, Republic of Korea.</title>
        <authorList>
            <person name="Nguyen T.H."/>
            <person name="Li Z."/>
            <person name="Lee Y.-J."/>
            <person name="Ko J."/>
            <person name="Kim S.-G."/>
        </authorList>
    </citation>
    <scope>NUCLEOTIDE SEQUENCE</scope>
    <source>
        <strain evidence="1">KCTC 25031</strain>
    </source>
</reference>
<organism evidence="1 2">
    <name type="scientific">Halosquirtibacter laminarini</name>
    <dbReference type="NCBI Taxonomy" id="3374600"/>
    <lineage>
        <taxon>Bacteria</taxon>
        <taxon>Pseudomonadati</taxon>
        <taxon>Bacteroidota</taxon>
        <taxon>Bacteroidia</taxon>
        <taxon>Marinilabiliales</taxon>
        <taxon>Prolixibacteraceae</taxon>
        <taxon>Halosquirtibacter</taxon>
    </lineage>
</organism>
<name>A0AC61NGN2_9BACT</name>
<proteinExistence type="predicted"/>
<dbReference type="EMBL" id="CP081303">
    <property type="protein sequence ID" value="QZE14804.1"/>
    <property type="molecule type" value="Genomic_DNA"/>
</dbReference>